<gene>
    <name evidence="2" type="primary">p6</name>
</gene>
<evidence type="ECO:0000313" key="3">
    <source>
        <dbReference type="Proteomes" id="UP000202842"/>
    </source>
</evidence>
<keyword evidence="3" id="KW-1185">Reference proteome</keyword>
<proteinExistence type="predicted"/>
<evidence type="ECO:0000256" key="1">
    <source>
        <dbReference type="SAM" id="Phobius"/>
    </source>
</evidence>
<feature type="transmembrane region" description="Helical" evidence="1">
    <location>
        <begin position="12"/>
        <end position="31"/>
    </location>
</feature>
<dbReference type="RefSeq" id="YP_009249460.1">
    <property type="nucleotide sequence ID" value="NC_029783.1"/>
</dbReference>
<dbReference type="GeneID" id="29200773"/>
<keyword evidence="1" id="KW-1133">Transmembrane helix</keyword>
<organism evidence="2">
    <name type="scientific">Grapevine leafroll-associated virus 13</name>
    <dbReference type="NCBI Taxonomy" id="1815581"/>
    <lineage>
        <taxon>Viruses</taxon>
        <taxon>Riboviria</taxon>
        <taxon>Orthornavirae</taxon>
        <taxon>Kitrinoviricota</taxon>
        <taxon>Alsuviricetes</taxon>
        <taxon>Martellivirales</taxon>
        <taxon>Closteroviridae</taxon>
        <taxon>Ampelovirus</taxon>
        <taxon>Ampelovirus tredecimvitis</taxon>
    </lineage>
</organism>
<accession>A0A160NTL8</accession>
<keyword evidence="1" id="KW-0472">Membrane</keyword>
<reference evidence="2" key="1">
    <citation type="journal article" date="2016" name="Arch. Virol.">
        <title>Molecular characterization of a novel putative ampelovirus tentatively named grapevine leafroll-associated virus 13.</title>
        <authorList>
            <person name="Ito T."/>
            <person name="Nakaune R."/>
        </authorList>
    </citation>
    <scope>NUCLEOTIDE SEQUENCE [LARGE SCALE GENOMIC DNA]</scope>
    <source>
        <strain evidence="2">A177</strain>
    </source>
</reference>
<name>A0A160NTL8_9CLOS</name>
<keyword evidence="1" id="KW-0812">Transmembrane</keyword>
<evidence type="ECO:0000313" key="2">
    <source>
        <dbReference type="EMBL" id="BAU80809.1"/>
    </source>
</evidence>
<sequence length="53" mass="6484">MLFILRILYPYIQVYCLFFHSLFFIPARMVFQIHLRSATIYSFTFVYVHSSLE</sequence>
<protein>
    <submittedName>
        <fullName evidence="2">6 kDa protein</fullName>
    </submittedName>
</protein>
<dbReference type="EMBL" id="LC052212">
    <property type="protein sequence ID" value="BAU80809.1"/>
    <property type="molecule type" value="Genomic_RNA"/>
</dbReference>
<dbReference type="Proteomes" id="UP000202842">
    <property type="component" value="Segment"/>
</dbReference>
<dbReference type="KEGG" id="vg:29200773"/>